<accession>A0A9K3PPM3</accession>
<proteinExistence type="predicted"/>
<evidence type="ECO:0000313" key="1">
    <source>
        <dbReference type="EMBL" id="KAG7355390.1"/>
    </source>
</evidence>
<reference evidence="1" key="1">
    <citation type="journal article" date="2021" name="Sci. Rep.">
        <title>Diploid genomic architecture of Nitzschia inconspicua, an elite biomass production diatom.</title>
        <authorList>
            <person name="Oliver A."/>
            <person name="Podell S."/>
            <person name="Pinowska A."/>
            <person name="Traller J.C."/>
            <person name="Smith S.R."/>
            <person name="McClure R."/>
            <person name="Beliaev A."/>
            <person name="Bohutskyi P."/>
            <person name="Hill E.A."/>
            <person name="Rabines A."/>
            <person name="Zheng H."/>
            <person name="Allen L.Z."/>
            <person name="Kuo A."/>
            <person name="Grigoriev I.V."/>
            <person name="Allen A.E."/>
            <person name="Hazlebeck D."/>
            <person name="Allen E.E."/>
        </authorList>
    </citation>
    <scope>NUCLEOTIDE SEQUENCE</scope>
    <source>
        <strain evidence="1">Hildebrandi</strain>
    </source>
</reference>
<gene>
    <name evidence="1" type="ORF">IV203_000076</name>
</gene>
<dbReference type="AlphaFoldDB" id="A0A9K3PPM3"/>
<comment type="caution">
    <text evidence="1">The sequence shown here is derived from an EMBL/GenBank/DDBJ whole genome shotgun (WGS) entry which is preliminary data.</text>
</comment>
<dbReference type="EMBL" id="JAGRRH010000015">
    <property type="protein sequence ID" value="KAG7355390.1"/>
    <property type="molecule type" value="Genomic_DNA"/>
</dbReference>
<protein>
    <submittedName>
        <fullName evidence="1">Uncharacterized protein</fullName>
    </submittedName>
</protein>
<sequence length="257" mass="28039">MSSRNSKKTFPQRKMSSSAAATTIPFRCCMICQGDATTAAATAVAPASVLLPAQTTHPKIDWSRTVGEAIEADPFLIEKQPMGINGNNQELHEDDVPLVVANLQKNTRTPYFSFKSRLTGKRARIRRELFAVSVDANDVAGLVVASTGKLFVPVGPKSDCFLLGKIAEMLKNYSYDNHPELRLWLSAKLSFDFAIPKIQDRVIDLLDRAPSILDGMVDGTFASMEAVHAMKGNFPHVAAAATIHPANKVDTHRLDGF</sequence>
<dbReference type="Proteomes" id="UP000693970">
    <property type="component" value="Unassembled WGS sequence"/>
</dbReference>
<organism evidence="1 2">
    <name type="scientific">Nitzschia inconspicua</name>
    <dbReference type="NCBI Taxonomy" id="303405"/>
    <lineage>
        <taxon>Eukaryota</taxon>
        <taxon>Sar</taxon>
        <taxon>Stramenopiles</taxon>
        <taxon>Ochrophyta</taxon>
        <taxon>Bacillariophyta</taxon>
        <taxon>Bacillariophyceae</taxon>
        <taxon>Bacillariophycidae</taxon>
        <taxon>Bacillariales</taxon>
        <taxon>Bacillariaceae</taxon>
        <taxon>Nitzschia</taxon>
    </lineage>
</organism>
<keyword evidence="2" id="KW-1185">Reference proteome</keyword>
<reference evidence="1" key="2">
    <citation type="submission" date="2021-04" db="EMBL/GenBank/DDBJ databases">
        <authorList>
            <person name="Podell S."/>
        </authorList>
    </citation>
    <scope>NUCLEOTIDE SEQUENCE</scope>
    <source>
        <strain evidence="1">Hildebrandi</strain>
    </source>
</reference>
<name>A0A9K3PPM3_9STRA</name>
<evidence type="ECO:0000313" key="2">
    <source>
        <dbReference type="Proteomes" id="UP000693970"/>
    </source>
</evidence>